<keyword evidence="1" id="KW-1133">Transmembrane helix</keyword>
<name>A0A379MVL3_9BACT</name>
<accession>A0A379MVL3</accession>
<keyword evidence="3" id="KW-1185">Reference proteome</keyword>
<sequence length="112" mass="12547">MKRNRIQNDPLEGLLAAARRERVPDDGFTQRIMGHIEPVPPSRNSYRIPTFATAFASVMLIVWMALSGFDPAGLTGRLERYGQRGTEIRLAPVSWQIPRTEKAVGNQAETNL</sequence>
<gene>
    <name evidence="2" type="ORF">NCTC11190_02148</name>
</gene>
<evidence type="ECO:0000256" key="1">
    <source>
        <dbReference type="SAM" id="Phobius"/>
    </source>
</evidence>
<reference evidence="2 3" key="1">
    <citation type="submission" date="2018-06" db="EMBL/GenBank/DDBJ databases">
        <authorList>
            <consortium name="Pathogen Informatics"/>
            <person name="Doyle S."/>
        </authorList>
    </citation>
    <scope>NUCLEOTIDE SEQUENCE [LARGE SCALE GENOMIC DNA]</scope>
    <source>
        <strain evidence="2 3">NCTC11190</strain>
    </source>
</reference>
<dbReference type="AlphaFoldDB" id="A0A379MVL3"/>
<proteinExistence type="predicted"/>
<dbReference type="EMBL" id="UGVL01000001">
    <property type="protein sequence ID" value="SUE34910.1"/>
    <property type="molecule type" value="Genomic_DNA"/>
</dbReference>
<protein>
    <submittedName>
        <fullName evidence="2">Uncharacterized protein</fullName>
    </submittedName>
</protein>
<keyword evidence="1" id="KW-0812">Transmembrane</keyword>
<dbReference type="Proteomes" id="UP000255233">
    <property type="component" value="Unassembled WGS sequence"/>
</dbReference>
<dbReference type="RefSeq" id="WP_027291313.1">
    <property type="nucleotide sequence ID" value="NZ_UGVL01000001.1"/>
</dbReference>
<evidence type="ECO:0000313" key="2">
    <source>
        <dbReference type="EMBL" id="SUE34910.1"/>
    </source>
</evidence>
<keyword evidence="1" id="KW-0472">Membrane</keyword>
<feature type="transmembrane region" description="Helical" evidence="1">
    <location>
        <begin position="48"/>
        <end position="66"/>
    </location>
</feature>
<organism evidence="2 3">
    <name type="scientific">Rikenella microfusus</name>
    <dbReference type="NCBI Taxonomy" id="28139"/>
    <lineage>
        <taxon>Bacteria</taxon>
        <taxon>Pseudomonadati</taxon>
        <taxon>Bacteroidota</taxon>
        <taxon>Bacteroidia</taxon>
        <taxon>Bacteroidales</taxon>
        <taxon>Rikenellaceae</taxon>
        <taxon>Rikenella</taxon>
    </lineage>
</organism>
<evidence type="ECO:0000313" key="3">
    <source>
        <dbReference type="Proteomes" id="UP000255233"/>
    </source>
</evidence>
<dbReference type="OrthoDB" id="9962359at2"/>
<dbReference type="STRING" id="880526.GCA_000427365_01670"/>